<dbReference type="Proteomes" id="UP001054837">
    <property type="component" value="Unassembled WGS sequence"/>
</dbReference>
<protein>
    <submittedName>
        <fullName evidence="2">Uncharacterized protein</fullName>
    </submittedName>
</protein>
<evidence type="ECO:0000256" key="1">
    <source>
        <dbReference type="SAM" id="MobiDB-lite"/>
    </source>
</evidence>
<evidence type="ECO:0000313" key="2">
    <source>
        <dbReference type="EMBL" id="GIX84316.1"/>
    </source>
</evidence>
<organism evidence="2 3">
    <name type="scientific">Caerostris darwini</name>
    <dbReference type="NCBI Taxonomy" id="1538125"/>
    <lineage>
        <taxon>Eukaryota</taxon>
        <taxon>Metazoa</taxon>
        <taxon>Ecdysozoa</taxon>
        <taxon>Arthropoda</taxon>
        <taxon>Chelicerata</taxon>
        <taxon>Arachnida</taxon>
        <taxon>Araneae</taxon>
        <taxon>Araneomorphae</taxon>
        <taxon>Entelegynae</taxon>
        <taxon>Araneoidea</taxon>
        <taxon>Araneidae</taxon>
        <taxon>Caerostris</taxon>
    </lineage>
</organism>
<dbReference type="EMBL" id="BPLQ01001709">
    <property type="protein sequence ID" value="GIX84316.1"/>
    <property type="molecule type" value="Genomic_DNA"/>
</dbReference>
<keyword evidence="3" id="KW-1185">Reference proteome</keyword>
<evidence type="ECO:0000313" key="3">
    <source>
        <dbReference type="Proteomes" id="UP001054837"/>
    </source>
</evidence>
<comment type="caution">
    <text evidence="2">The sequence shown here is derived from an EMBL/GenBank/DDBJ whole genome shotgun (WGS) entry which is preliminary data.</text>
</comment>
<sequence>MVSFHSSSRPTNASAGKHGDEVIYSGELQRKPRPDSRSVTADSRARIECDLFGCSMEAWELSDVFLLSTDDVTRGIPE</sequence>
<accession>A0AAV4NHQ6</accession>
<reference evidence="2 3" key="1">
    <citation type="submission" date="2021-06" db="EMBL/GenBank/DDBJ databases">
        <title>Caerostris darwini draft genome.</title>
        <authorList>
            <person name="Kono N."/>
            <person name="Arakawa K."/>
        </authorList>
    </citation>
    <scope>NUCLEOTIDE SEQUENCE [LARGE SCALE GENOMIC DNA]</scope>
</reference>
<feature type="compositionally biased region" description="Polar residues" evidence="1">
    <location>
        <begin position="1"/>
        <end position="14"/>
    </location>
</feature>
<feature type="region of interest" description="Disordered" evidence="1">
    <location>
        <begin position="1"/>
        <end position="42"/>
    </location>
</feature>
<gene>
    <name evidence="2" type="ORF">CDAR_49011</name>
</gene>
<proteinExistence type="predicted"/>
<dbReference type="AlphaFoldDB" id="A0AAV4NHQ6"/>
<name>A0AAV4NHQ6_9ARAC</name>